<evidence type="ECO:0000256" key="3">
    <source>
        <dbReference type="ARBA" id="ARBA00023002"/>
    </source>
</evidence>
<dbReference type="SUPFAM" id="SSF50022">
    <property type="entry name" value="ISP domain"/>
    <property type="match status" value="1"/>
</dbReference>
<dbReference type="PANTHER" id="PTHR21266">
    <property type="entry name" value="IRON-SULFUR DOMAIN CONTAINING PROTEIN"/>
    <property type="match status" value="1"/>
</dbReference>
<evidence type="ECO:0000259" key="6">
    <source>
        <dbReference type="PROSITE" id="PS51296"/>
    </source>
</evidence>
<evidence type="ECO:0000256" key="5">
    <source>
        <dbReference type="ARBA" id="ARBA00023014"/>
    </source>
</evidence>
<keyword evidence="8" id="KW-1185">Reference proteome</keyword>
<evidence type="ECO:0000256" key="1">
    <source>
        <dbReference type="ARBA" id="ARBA00022714"/>
    </source>
</evidence>
<dbReference type="EMBL" id="CP014578">
    <property type="protein sequence ID" value="ANB71765.1"/>
    <property type="molecule type" value="Genomic_DNA"/>
</dbReference>
<protein>
    <recommendedName>
        <fullName evidence="6">Rieske domain-containing protein</fullName>
    </recommendedName>
</protein>
<dbReference type="PROSITE" id="PS51296">
    <property type="entry name" value="RIESKE"/>
    <property type="match status" value="1"/>
</dbReference>
<evidence type="ECO:0000313" key="8">
    <source>
        <dbReference type="Proteomes" id="UP000076852"/>
    </source>
</evidence>
<keyword evidence="2" id="KW-0479">Metal-binding</keyword>
<evidence type="ECO:0000313" key="7">
    <source>
        <dbReference type="EMBL" id="ANB71765.1"/>
    </source>
</evidence>
<dbReference type="RefSeq" id="WP_063495226.1">
    <property type="nucleotide sequence ID" value="NZ_CP014578.1"/>
</dbReference>
<dbReference type="Gene3D" id="2.102.10.10">
    <property type="entry name" value="Rieske [2Fe-2S] iron-sulphur domain"/>
    <property type="match status" value="1"/>
</dbReference>
<dbReference type="InterPro" id="IPR017941">
    <property type="entry name" value="Rieske_2Fe-2S"/>
</dbReference>
<dbReference type="Proteomes" id="UP000076852">
    <property type="component" value="Chromosome 1"/>
</dbReference>
<name>A0A160FI23_9BURK</name>
<gene>
    <name evidence="7" type="ORF">AYM40_04785</name>
</gene>
<dbReference type="STRING" id="1804984.AYM40_04785"/>
<dbReference type="GO" id="GO:0046872">
    <property type="term" value="F:metal ion binding"/>
    <property type="evidence" value="ECO:0007669"/>
    <property type="project" value="UniProtKB-KW"/>
</dbReference>
<keyword evidence="3" id="KW-0560">Oxidoreductase</keyword>
<reference evidence="7 8" key="1">
    <citation type="journal article" date="2016" name="Gene">
        <title>PacBio SMRT assembly of a complex multi-replicon genome reveals chlorocatechol degradative operon in a region of genome plasticity.</title>
        <authorList>
            <person name="Ricker N."/>
            <person name="Shen S.Y."/>
            <person name="Goordial J."/>
            <person name="Jin S."/>
            <person name="Fulthorpe R.R."/>
        </authorList>
    </citation>
    <scope>NUCLEOTIDE SEQUENCE [LARGE SCALE GENOMIC DNA]</scope>
    <source>
        <strain evidence="7 8">OLGA172</strain>
    </source>
</reference>
<keyword evidence="5" id="KW-0411">Iron-sulfur</keyword>
<dbReference type="GO" id="GO:0016491">
    <property type="term" value="F:oxidoreductase activity"/>
    <property type="evidence" value="ECO:0007669"/>
    <property type="project" value="UniProtKB-KW"/>
</dbReference>
<organism evidence="7 8">
    <name type="scientific">Paraburkholderia phytofirmans OLGA172</name>
    <dbReference type="NCBI Taxonomy" id="1417228"/>
    <lineage>
        <taxon>Bacteria</taxon>
        <taxon>Pseudomonadati</taxon>
        <taxon>Pseudomonadota</taxon>
        <taxon>Betaproteobacteria</taxon>
        <taxon>Burkholderiales</taxon>
        <taxon>Burkholderiaceae</taxon>
        <taxon>Paraburkholderia</taxon>
    </lineage>
</organism>
<sequence length="111" mass="12295">MYPLAEGMFAPLNQWYVAAWSNEVTREPMERMLLDETVVMYRNPAGEPIAVAGKCLHRGYPLSKGLLIGDEIECGYHKLRFQPNGACSLIPSQNVIPKGCKIKAYPVAGRG</sequence>
<keyword evidence="4" id="KW-0408">Iron</keyword>
<dbReference type="PANTHER" id="PTHR21266:SF60">
    <property type="entry name" value="3-KETOSTEROID-9-ALPHA-MONOOXYGENASE, OXYGENASE COMPONENT"/>
    <property type="match status" value="1"/>
</dbReference>
<accession>A0A160FI23</accession>
<feature type="domain" description="Rieske" evidence="6">
    <location>
        <begin position="15"/>
        <end position="111"/>
    </location>
</feature>
<dbReference type="GO" id="GO:0051537">
    <property type="term" value="F:2 iron, 2 sulfur cluster binding"/>
    <property type="evidence" value="ECO:0007669"/>
    <property type="project" value="UniProtKB-KW"/>
</dbReference>
<dbReference type="InterPro" id="IPR050584">
    <property type="entry name" value="Cholesterol_7-desaturase"/>
</dbReference>
<keyword evidence="1" id="KW-0001">2Fe-2S</keyword>
<dbReference type="KEGG" id="buz:AYM40_04785"/>
<dbReference type="InterPro" id="IPR036922">
    <property type="entry name" value="Rieske_2Fe-2S_sf"/>
</dbReference>
<proteinExistence type="predicted"/>
<dbReference type="AlphaFoldDB" id="A0A160FI23"/>
<evidence type="ECO:0000256" key="4">
    <source>
        <dbReference type="ARBA" id="ARBA00023004"/>
    </source>
</evidence>
<dbReference type="Pfam" id="PF00355">
    <property type="entry name" value="Rieske"/>
    <property type="match status" value="1"/>
</dbReference>
<evidence type="ECO:0000256" key="2">
    <source>
        <dbReference type="ARBA" id="ARBA00022723"/>
    </source>
</evidence>